<dbReference type="Proteomes" id="UP000034883">
    <property type="component" value="Chromosome"/>
</dbReference>
<keyword evidence="4" id="KW-1185">Reference proteome</keyword>
<evidence type="ECO:0000313" key="4">
    <source>
        <dbReference type="Proteomes" id="UP000034883"/>
    </source>
</evidence>
<dbReference type="GO" id="GO:0003677">
    <property type="term" value="F:DNA binding"/>
    <property type="evidence" value="ECO:0007669"/>
    <property type="project" value="InterPro"/>
</dbReference>
<name>A0A0F6YHM8_9BACT</name>
<dbReference type="OrthoDB" id="9797501at2"/>
<evidence type="ECO:0000259" key="2">
    <source>
        <dbReference type="PROSITE" id="PS51737"/>
    </source>
</evidence>
<dbReference type="RefSeq" id="WP_053231622.1">
    <property type="nucleotide sequence ID" value="NZ_CP011125.1"/>
</dbReference>
<dbReference type="SUPFAM" id="SSF53041">
    <property type="entry name" value="Resolvase-like"/>
    <property type="match status" value="1"/>
</dbReference>
<feature type="domain" description="Resolvase/invertase-type recombinase catalytic" evidence="1">
    <location>
        <begin position="8"/>
        <end position="158"/>
    </location>
</feature>
<accession>A0A0F6YHM8</accession>
<dbReference type="PROSITE" id="PS51737">
    <property type="entry name" value="RECOMBINASE_DNA_BIND"/>
    <property type="match status" value="1"/>
</dbReference>
<dbReference type="CDD" id="cd00338">
    <property type="entry name" value="Ser_Recombinase"/>
    <property type="match status" value="1"/>
</dbReference>
<dbReference type="InterPro" id="IPR025827">
    <property type="entry name" value="Zn_ribbon_recom_dom"/>
</dbReference>
<dbReference type="InterPro" id="IPR050639">
    <property type="entry name" value="SSR_resolvase"/>
</dbReference>
<dbReference type="GO" id="GO:0000150">
    <property type="term" value="F:DNA strand exchange activity"/>
    <property type="evidence" value="ECO:0007669"/>
    <property type="project" value="InterPro"/>
</dbReference>
<dbReference type="KEGG" id="samy:DB32_001419"/>
<dbReference type="Gene3D" id="3.40.50.1390">
    <property type="entry name" value="Resolvase, N-terminal catalytic domain"/>
    <property type="match status" value="1"/>
</dbReference>
<dbReference type="PROSITE" id="PS51736">
    <property type="entry name" value="RECOMBINASES_3"/>
    <property type="match status" value="1"/>
</dbReference>
<sequence length="412" mass="47110">MPRHHVKRCAIYTRRSAVHRGDPRVRSCLLQYQRCLRLIERRGWIPIPEGFDDDGWSGADSDRPALIRMIERARDGAFDQVIIDRVDRLTRSFEDWIWLGQIFRQFGVGVSVADVDRDLDSNALSSFQLNTLAIFAELEHSMIVARLRDAHAARRAHGARTSGGVPFGYLADRYTKQLVPVRDEAEVVTWMFERADEGACAADIAREANERFSGREWHARAVLRVLRNPRYAGRLKTGEPGIHAPIVAPELFDRVVATIEERRTRAPSKRTPLEHDDSFLLRGLLVCERCGSRMTTTSTSTKADPIDDRRRTKPQRRYYRCRGHGCRGTQLEAGWIETAVIQLLVSPSSSLPTVEHERLSRVGRIWEVLLPQNRRRLLLATFESVTWNSRRRSIVAILRTEIASDDPQNGSE</sequence>
<dbReference type="AlphaFoldDB" id="A0A0F6YHM8"/>
<dbReference type="InterPro" id="IPR036162">
    <property type="entry name" value="Resolvase-like_N_sf"/>
</dbReference>
<reference evidence="3 4" key="1">
    <citation type="submission" date="2015-03" db="EMBL/GenBank/DDBJ databases">
        <title>Genome assembly of Sandaracinus amylolyticus DSM 53668.</title>
        <authorList>
            <person name="Sharma G."/>
            <person name="Subramanian S."/>
        </authorList>
    </citation>
    <scope>NUCLEOTIDE SEQUENCE [LARGE SCALE GENOMIC DNA]</scope>
    <source>
        <strain evidence="3 4">DSM 53668</strain>
    </source>
</reference>
<dbReference type="Pfam" id="PF13408">
    <property type="entry name" value="Zn_ribbon_recom"/>
    <property type="match status" value="1"/>
</dbReference>
<dbReference type="PANTHER" id="PTHR30461:SF23">
    <property type="entry name" value="DNA RECOMBINASE-RELATED"/>
    <property type="match status" value="1"/>
</dbReference>
<feature type="domain" description="Recombinase" evidence="2">
    <location>
        <begin position="166"/>
        <end position="265"/>
    </location>
</feature>
<dbReference type="SMART" id="SM00857">
    <property type="entry name" value="Resolvase"/>
    <property type="match status" value="1"/>
</dbReference>
<evidence type="ECO:0000259" key="1">
    <source>
        <dbReference type="PROSITE" id="PS51736"/>
    </source>
</evidence>
<dbReference type="Gene3D" id="3.90.1750.20">
    <property type="entry name" value="Putative Large Serine Recombinase, Chain B, Domain 2"/>
    <property type="match status" value="1"/>
</dbReference>
<dbReference type="EMBL" id="CP011125">
    <property type="protein sequence ID" value="AKF04270.1"/>
    <property type="molecule type" value="Genomic_DNA"/>
</dbReference>
<dbReference type="InterPro" id="IPR038109">
    <property type="entry name" value="DNA_bind_recomb_sf"/>
</dbReference>
<gene>
    <name evidence="3" type="ORF">DB32_001419</name>
</gene>
<dbReference type="InterPro" id="IPR011109">
    <property type="entry name" value="DNA_bind_recombinase_dom"/>
</dbReference>
<dbReference type="InterPro" id="IPR006119">
    <property type="entry name" value="Resolv_N"/>
</dbReference>
<dbReference type="PANTHER" id="PTHR30461">
    <property type="entry name" value="DNA-INVERTASE FROM LAMBDOID PROPHAGE"/>
    <property type="match status" value="1"/>
</dbReference>
<dbReference type="STRING" id="927083.DB32_001419"/>
<dbReference type="Pfam" id="PF07508">
    <property type="entry name" value="Recombinase"/>
    <property type="match status" value="1"/>
</dbReference>
<evidence type="ECO:0000313" key="3">
    <source>
        <dbReference type="EMBL" id="AKF04270.1"/>
    </source>
</evidence>
<dbReference type="Pfam" id="PF00239">
    <property type="entry name" value="Resolvase"/>
    <property type="match status" value="1"/>
</dbReference>
<organism evidence="3 4">
    <name type="scientific">Sandaracinus amylolyticus</name>
    <dbReference type="NCBI Taxonomy" id="927083"/>
    <lineage>
        <taxon>Bacteria</taxon>
        <taxon>Pseudomonadati</taxon>
        <taxon>Myxococcota</taxon>
        <taxon>Polyangia</taxon>
        <taxon>Polyangiales</taxon>
        <taxon>Sandaracinaceae</taxon>
        <taxon>Sandaracinus</taxon>
    </lineage>
</organism>
<protein>
    <submittedName>
        <fullName evidence="3">Site-specific recombinase, DNA invertase Pin protein</fullName>
    </submittedName>
</protein>
<proteinExistence type="predicted"/>